<reference evidence="2 3" key="1">
    <citation type="submission" date="2018-10" db="EMBL/GenBank/DDBJ databases">
        <authorList>
            <person name="Li J."/>
        </authorList>
    </citation>
    <scope>NUCLEOTIDE SEQUENCE [LARGE SCALE GENOMIC DNA]</scope>
    <source>
        <strain evidence="2 3">ZD1-4</strain>
    </source>
</reference>
<evidence type="ECO:0000313" key="3">
    <source>
        <dbReference type="Proteomes" id="UP000282460"/>
    </source>
</evidence>
<proteinExistence type="predicted"/>
<evidence type="ECO:0000256" key="1">
    <source>
        <dbReference type="SAM" id="MobiDB-lite"/>
    </source>
</evidence>
<organism evidence="2 3">
    <name type="scientific">Mycetocola zhadangensis</name>
    <dbReference type="NCBI Taxonomy" id="1164595"/>
    <lineage>
        <taxon>Bacteria</taxon>
        <taxon>Bacillati</taxon>
        <taxon>Actinomycetota</taxon>
        <taxon>Actinomycetes</taxon>
        <taxon>Micrococcales</taxon>
        <taxon>Microbacteriaceae</taxon>
        <taxon>Mycetocola</taxon>
    </lineage>
</organism>
<dbReference type="AlphaFoldDB" id="A0A3L7J1S4"/>
<accession>A0A3L7J1S4</accession>
<keyword evidence="3" id="KW-1185">Reference proteome</keyword>
<protein>
    <submittedName>
        <fullName evidence="2">Uncharacterized protein</fullName>
    </submittedName>
</protein>
<feature type="region of interest" description="Disordered" evidence="1">
    <location>
        <begin position="151"/>
        <end position="171"/>
    </location>
</feature>
<evidence type="ECO:0000313" key="2">
    <source>
        <dbReference type="EMBL" id="RLQ84359.1"/>
    </source>
</evidence>
<sequence length="171" mass="18624">MDAIKGNSFRNGSLIELADQTSRRTPSILSAAPPDHTSHRDDPTMRKPLGKSASGTYREHMKHVTFGDKSLLIGDQATDLLLEYASLLATESKADTVTLRAISPDGNETEATFLLDSGVALIAETTISSLPDLDNADAVAYMQERIMLLSSPPPVRPHDETMPENYEDLNL</sequence>
<feature type="region of interest" description="Disordered" evidence="1">
    <location>
        <begin position="15"/>
        <end position="56"/>
    </location>
</feature>
<gene>
    <name evidence="2" type="ORF">D9V28_09180</name>
</gene>
<feature type="compositionally biased region" description="Polar residues" evidence="1">
    <location>
        <begin position="19"/>
        <end position="28"/>
    </location>
</feature>
<dbReference type="Proteomes" id="UP000282460">
    <property type="component" value="Unassembled WGS sequence"/>
</dbReference>
<comment type="caution">
    <text evidence="2">The sequence shown here is derived from an EMBL/GenBank/DDBJ whole genome shotgun (WGS) entry which is preliminary data.</text>
</comment>
<dbReference type="EMBL" id="RCWJ01000002">
    <property type="protein sequence ID" value="RLQ84359.1"/>
    <property type="molecule type" value="Genomic_DNA"/>
</dbReference>
<name>A0A3L7J1S4_9MICO</name>
<feature type="compositionally biased region" description="Basic and acidic residues" evidence="1">
    <location>
        <begin position="36"/>
        <end position="45"/>
    </location>
</feature>